<protein>
    <submittedName>
        <fullName evidence="3">Uncharacterized protein</fullName>
    </submittedName>
</protein>
<sequence>MDHDFALRAPWYARRRDPADPLAPVIQKYDRSDFATLITQDPTTSLPFTEEDTWSFPARKQAVFIGKGRDRLATHVLVHTDTRKLYQANHNRYYAVVVEVFCADGSLARAGSHRDIEVGMVVRKWDTALVGDRRPIRRMARDLMFRMAAEQHPGQDLAEPVLDVRNLWWADQAARQNFERRHAGVTVEQDLKSWNGTAWAKTSTVDWKTELKLPMWRLPPRDRDCAAAATRSLWFGLLPVYSADLDPDGAPRLDDQSTYQVQCYVHKIPARGHEHCPPKVWWSAPTEAFRLASFFDPEGTRNHRVAVTAPDLRALAASAGQPRAGGMAITTPAESQLSATLADVTKGNQVKPGQNEAAGVCTFAIELFFLVALFLFNLFLPVVVFLFQLWWLLALRFCVPPSGSLTALEDYFAAGGKPENLPTGLKAELDKVLGFPGSADQLAGDPQVQADPTLVGDLVTVSRPPRPEDQPAPPTPYESEPDPLCSG</sequence>
<dbReference type="AlphaFoldDB" id="W5WFU1"/>
<dbReference type="eggNOG" id="ENOG502ZBUZ">
    <property type="taxonomic scope" value="Bacteria"/>
</dbReference>
<proteinExistence type="predicted"/>
<dbReference type="OrthoDB" id="136948at2"/>
<dbReference type="HOGENOM" id="CLU_482997_0_0_11"/>
<dbReference type="KEGG" id="kal:KALB_6111"/>
<dbReference type="RefSeq" id="WP_025359384.1">
    <property type="nucleotide sequence ID" value="NZ_CP007155.1"/>
</dbReference>
<dbReference type="EMBL" id="CP007155">
    <property type="protein sequence ID" value="AHH99471.1"/>
    <property type="molecule type" value="Genomic_DNA"/>
</dbReference>
<organism evidence="3 4">
    <name type="scientific">Kutzneria albida DSM 43870</name>
    <dbReference type="NCBI Taxonomy" id="1449976"/>
    <lineage>
        <taxon>Bacteria</taxon>
        <taxon>Bacillati</taxon>
        <taxon>Actinomycetota</taxon>
        <taxon>Actinomycetes</taxon>
        <taxon>Pseudonocardiales</taxon>
        <taxon>Pseudonocardiaceae</taxon>
        <taxon>Kutzneria</taxon>
    </lineage>
</organism>
<reference evidence="3 4" key="1">
    <citation type="journal article" date="2014" name="BMC Genomics">
        <title>Complete genome sequence of producer of the glycopeptide antibiotic Aculeximycin Kutzneria albida DSM 43870T, a representative of minor genus of Pseudonocardiaceae.</title>
        <authorList>
            <person name="Rebets Y."/>
            <person name="Tokovenko B."/>
            <person name="Lushchyk I."/>
            <person name="Ruckert C."/>
            <person name="Zaburannyi N."/>
            <person name="Bechthold A."/>
            <person name="Kalinowski J."/>
            <person name="Luzhetskyy A."/>
        </authorList>
    </citation>
    <scope>NUCLEOTIDE SEQUENCE [LARGE SCALE GENOMIC DNA]</scope>
    <source>
        <strain evidence="3">DSM 43870</strain>
    </source>
</reference>
<keyword evidence="4" id="KW-1185">Reference proteome</keyword>
<keyword evidence="2" id="KW-1133">Transmembrane helix</keyword>
<keyword evidence="2" id="KW-0472">Membrane</keyword>
<feature type="transmembrane region" description="Helical" evidence="2">
    <location>
        <begin position="367"/>
        <end position="393"/>
    </location>
</feature>
<evidence type="ECO:0000313" key="3">
    <source>
        <dbReference type="EMBL" id="AHH99471.1"/>
    </source>
</evidence>
<evidence type="ECO:0000256" key="2">
    <source>
        <dbReference type="SAM" id="Phobius"/>
    </source>
</evidence>
<feature type="region of interest" description="Disordered" evidence="1">
    <location>
        <begin position="459"/>
        <end position="487"/>
    </location>
</feature>
<dbReference type="Proteomes" id="UP000019225">
    <property type="component" value="Chromosome"/>
</dbReference>
<evidence type="ECO:0000313" key="4">
    <source>
        <dbReference type="Proteomes" id="UP000019225"/>
    </source>
</evidence>
<name>W5WFU1_9PSEU</name>
<gene>
    <name evidence="3" type="ORF">KALB_6111</name>
</gene>
<evidence type="ECO:0000256" key="1">
    <source>
        <dbReference type="SAM" id="MobiDB-lite"/>
    </source>
</evidence>
<dbReference type="STRING" id="1449976.KALB_6111"/>
<accession>W5WFU1</accession>
<keyword evidence="2" id="KW-0812">Transmembrane</keyword>